<dbReference type="AlphaFoldDB" id="A0A1D2YSJ0"/>
<keyword evidence="1" id="KW-0472">Membrane</keyword>
<keyword evidence="1" id="KW-0812">Transmembrane</keyword>
<name>A0A1D2YSJ0_9BACI</name>
<reference evidence="2 3" key="1">
    <citation type="submission" date="2016-09" db="EMBL/GenBank/DDBJ databases">
        <title>Draft genome sequence for the type strain of Vulcanibacillus modesticaldus BR, a strictly anaerobic, moderately thermophilic, and nitrate-reducing bacterium from deep sea-hydrothermal vents of the Mid-Atlantic Ridge.</title>
        <authorList>
            <person name="Abin C.A."/>
            <person name="Hollibaugh J.T."/>
        </authorList>
    </citation>
    <scope>NUCLEOTIDE SEQUENCE [LARGE SCALE GENOMIC DNA]</scope>
    <source>
        <strain evidence="2 3">BR</strain>
    </source>
</reference>
<gene>
    <name evidence="2" type="ORF">BHF71_03860</name>
</gene>
<dbReference type="RefSeq" id="WP_069657492.1">
    <property type="nucleotide sequence ID" value="NZ_MIJF01000067.1"/>
</dbReference>
<evidence type="ECO:0000313" key="2">
    <source>
        <dbReference type="EMBL" id="OEF97279.1"/>
    </source>
</evidence>
<dbReference type="EMBL" id="MIJF01000067">
    <property type="protein sequence ID" value="OEF97279.1"/>
    <property type="molecule type" value="Genomic_DNA"/>
</dbReference>
<organism evidence="2 3">
    <name type="scientific">Vulcanibacillus modesticaldus</name>
    <dbReference type="NCBI Taxonomy" id="337097"/>
    <lineage>
        <taxon>Bacteria</taxon>
        <taxon>Bacillati</taxon>
        <taxon>Bacillota</taxon>
        <taxon>Bacilli</taxon>
        <taxon>Bacillales</taxon>
        <taxon>Bacillaceae</taxon>
        <taxon>Vulcanibacillus</taxon>
    </lineage>
</organism>
<dbReference type="STRING" id="337097.BHF71_03860"/>
<keyword evidence="1" id="KW-1133">Transmembrane helix</keyword>
<sequence length="69" mass="8611">MEYRKRYLPFEDRFVKFSTFIERIIWRLLLLFLILLIVSQIILSFDEIRRFLVPVERIEGTMEYLRVLN</sequence>
<comment type="caution">
    <text evidence="2">The sequence shown here is derived from an EMBL/GenBank/DDBJ whole genome shotgun (WGS) entry which is preliminary data.</text>
</comment>
<evidence type="ECO:0000313" key="3">
    <source>
        <dbReference type="Proteomes" id="UP000243739"/>
    </source>
</evidence>
<keyword evidence="3" id="KW-1185">Reference proteome</keyword>
<dbReference type="Proteomes" id="UP000243739">
    <property type="component" value="Unassembled WGS sequence"/>
</dbReference>
<protein>
    <submittedName>
        <fullName evidence="2">Uncharacterized protein</fullName>
    </submittedName>
</protein>
<proteinExistence type="predicted"/>
<accession>A0A1D2YSJ0</accession>
<feature type="transmembrane region" description="Helical" evidence="1">
    <location>
        <begin position="24"/>
        <end position="43"/>
    </location>
</feature>
<evidence type="ECO:0000256" key="1">
    <source>
        <dbReference type="SAM" id="Phobius"/>
    </source>
</evidence>